<keyword evidence="2" id="KW-1185">Reference proteome</keyword>
<gene>
    <name evidence="1" type="ORF">ACE1CI_18280</name>
</gene>
<dbReference type="EMBL" id="JBHFNR010000131">
    <property type="protein sequence ID" value="MFB2894860.1"/>
    <property type="molecule type" value="Genomic_DNA"/>
</dbReference>
<name>A0ABV4XTI1_9CYAN</name>
<reference evidence="1 2" key="1">
    <citation type="submission" date="2024-09" db="EMBL/GenBank/DDBJ databases">
        <title>Floridaenema gen nov. (Aerosakkonemataceae, Aerosakkonematales ord. nov., Cyanobacteria) from benthic tropical and subtropical fresh waters, with the description of four new species.</title>
        <authorList>
            <person name="Moretto J.A."/>
            <person name="Berthold D.E."/>
            <person name="Lefler F.W."/>
            <person name="Huang I.-S."/>
            <person name="Laughinghouse H. IV."/>
        </authorList>
    </citation>
    <scope>NUCLEOTIDE SEQUENCE [LARGE SCALE GENOMIC DNA]</scope>
    <source>
        <strain evidence="1 2">BLCC-F50</strain>
    </source>
</reference>
<dbReference type="RefSeq" id="WP_413264501.1">
    <property type="nucleotide sequence ID" value="NZ_JBHFNR010000131.1"/>
</dbReference>
<proteinExistence type="predicted"/>
<evidence type="ECO:0000313" key="2">
    <source>
        <dbReference type="Proteomes" id="UP001576784"/>
    </source>
</evidence>
<evidence type="ECO:0000313" key="1">
    <source>
        <dbReference type="EMBL" id="MFB2894860.1"/>
    </source>
</evidence>
<dbReference type="Proteomes" id="UP001576784">
    <property type="component" value="Unassembled WGS sequence"/>
</dbReference>
<accession>A0ABV4XTI1</accession>
<dbReference type="CDD" id="cd07009">
    <property type="entry name" value="cupin_BLL0285-like"/>
    <property type="match status" value="1"/>
</dbReference>
<dbReference type="InterPro" id="IPR011051">
    <property type="entry name" value="RmlC_Cupin_sf"/>
</dbReference>
<dbReference type="SUPFAM" id="SSF51182">
    <property type="entry name" value="RmlC-like cupins"/>
    <property type="match status" value="1"/>
</dbReference>
<organism evidence="1 2">
    <name type="scientific">Floridaenema flaviceps BLCC-F50</name>
    <dbReference type="NCBI Taxonomy" id="3153642"/>
    <lineage>
        <taxon>Bacteria</taxon>
        <taxon>Bacillati</taxon>
        <taxon>Cyanobacteriota</taxon>
        <taxon>Cyanophyceae</taxon>
        <taxon>Oscillatoriophycideae</taxon>
        <taxon>Aerosakkonematales</taxon>
        <taxon>Aerosakkonemataceae</taxon>
        <taxon>Floridanema</taxon>
        <taxon>Floridanema flaviceps</taxon>
    </lineage>
</organism>
<sequence>MNSPSSQETATNQASSDRQSPPIIDYWYVWTDRNGVSHQSRRQIQDFKLNSIAPPASPQWLGQLKQEGATISFTVLPVGWTGTWHENPKPQWIIPLSGRWFVETMDGQRVEMGCGEISFGADQNTKADAQGRKGHLSGTVGNEPAVLLLVQFAETPSME</sequence>
<comment type="caution">
    <text evidence="1">The sequence shown here is derived from an EMBL/GenBank/DDBJ whole genome shotgun (WGS) entry which is preliminary data.</text>
</comment>
<protein>
    <submittedName>
        <fullName evidence="1">Cupin domain-containing protein</fullName>
    </submittedName>
</protein>